<accession>A0ABY5TK31</accession>
<evidence type="ECO:0000313" key="2">
    <source>
        <dbReference type="Proteomes" id="UP001059934"/>
    </source>
</evidence>
<protein>
    <recommendedName>
        <fullName evidence="3">GAF domain-containing protein</fullName>
    </recommendedName>
</protein>
<sequence length="167" mass="18556">MSTHISAVNQKLVFARQLLRMLDATGSSVSSHQIAVTAQSVAVQLHQAWLWHCRNIAEGYKLQDLESVTDGDSLVAQLAVQGKCPGEAVELQTLQHDSGSWLSGLLQAHKNIYLLPVVRKAEMDADRLPMISLDGPAVVEWSVAAAQLWLQSMEELIDRHREMMIEF</sequence>
<dbReference type="EMBL" id="CP103416">
    <property type="protein sequence ID" value="UVW34225.1"/>
    <property type="molecule type" value="Genomic_DNA"/>
</dbReference>
<proteinExistence type="predicted"/>
<dbReference type="Pfam" id="PF20227">
    <property type="entry name" value="DUF6586"/>
    <property type="match status" value="1"/>
</dbReference>
<evidence type="ECO:0008006" key="3">
    <source>
        <dbReference type="Google" id="ProtNLM"/>
    </source>
</evidence>
<evidence type="ECO:0000313" key="1">
    <source>
        <dbReference type="EMBL" id="UVW34225.1"/>
    </source>
</evidence>
<name>A0ABY5TK31_9GAMM</name>
<reference evidence="1" key="1">
    <citation type="submission" date="2022-08" db="EMBL/GenBank/DDBJ databases">
        <title>Catabolic pathway analysis in culturable SAR92 clade bacteria reveals their overlooked roles in DMSP degradation in coastal seas.</title>
        <authorList>
            <person name="He X."/>
            <person name="Zhang X."/>
            <person name="Zhang Y."/>
        </authorList>
    </citation>
    <scope>NUCLEOTIDE SEQUENCE</scope>
    <source>
        <strain evidence="1">H455</strain>
    </source>
</reference>
<keyword evidence="2" id="KW-1185">Reference proteome</keyword>
<dbReference type="InterPro" id="IPR046493">
    <property type="entry name" value="DUF6586"/>
</dbReference>
<organism evidence="1 2">
    <name type="scientific">SAR92 clade bacterium H455</name>
    <dbReference type="NCBI Taxonomy" id="2974818"/>
    <lineage>
        <taxon>Bacteria</taxon>
        <taxon>Pseudomonadati</taxon>
        <taxon>Pseudomonadota</taxon>
        <taxon>Gammaproteobacteria</taxon>
        <taxon>Cellvibrionales</taxon>
        <taxon>Porticoccaceae</taxon>
        <taxon>SAR92 clade</taxon>
    </lineage>
</organism>
<dbReference type="Proteomes" id="UP001059934">
    <property type="component" value="Chromosome"/>
</dbReference>
<gene>
    <name evidence="1" type="ORF">NYF23_09340</name>
</gene>